<proteinExistence type="predicted"/>
<dbReference type="InterPro" id="IPR050114">
    <property type="entry name" value="UPF0173_UPF0282_UlaG_hydrolase"/>
</dbReference>
<dbReference type="PANTHER" id="PTHR43546">
    <property type="entry name" value="UPF0173 METAL-DEPENDENT HYDROLASE MJ1163-RELATED"/>
    <property type="match status" value="1"/>
</dbReference>
<dbReference type="OrthoDB" id="28313at2157"/>
<evidence type="ECO:0008006" key="3">
    <source>
        <dbReference type="Google" id="ProtNLM"/>
    </source>
</evidence>
<dbReference type="GeneID" id="25400936"/>
<dbReference type="AlphaFoldDB" id="A0A0F7FIP2"/>
<gene>
    <name evidence="1" type="ORF">MA03_01855</name>
</gene>
<evidence type="ECO:0000313" key="2">
    <source>
        <dbReference type="Proteomes" id="UP000067434"/>
    </source>
</evidence>
<dbReference type="Pfam" id="PF13483">
    <property type="entry name" value="Lactamase_B_3"/>
    <property type="match status" value="1"/>
</dbReference>
<reference evidence="1 2" key="1">
    <citation type="journal article" date="2015" name="Stand. Genomic Sci.">
        <title>Complete genome sequence of and proposal of Thermofilum uzonense sp. nov. a novel hyperthermophilic crenarchaeon and emended description of the genus Thermofilum.</title>
        <authorList>
            <person name="Toshchakov S.V."/>
            <person name="Korzhenkov A.A."/>
            <person name="Samarov N.I."/>
            <person name="Mazunin I.O."/>
            <person name="Mozhey O.I."/>
            <person name="Shmyr I.S."/>
            <person name="Derbikova K.S."/>
            <person name="Taranov E.A."/>
            <person name="Dominova I.N."/>
            <person name="Bonch-Osmolovskaya E.A."/>
            <person name="Patrushev M.V."/>
            <person name="Podosokorskaya O.A."/>
            <person name="Kublanov I.V."/>
        </authorList>
    </citation>
    <scope>NUCLEOTIDE SEQUENCE [LARGE SCALE GENOMIC DNA]</scope>
    <source>
        <strain evidence="1 2">1807-2</strain>
    </source>
</reference>
<protein>
    <recommendedName>
        <fullName evidence="3">MBL fold metallo-hydrolase</fullName>
    </recommendedName>
</protein>
<accession>A0A0F7FIP2</accession>
<dbReference type="PATRIC" id="fig|1550241.5.peg.378"/>
<dbReference type="RefSeq" id="WP_191118656.1">
    <property type="nucleotide sequence ID" value="NZ_CP009961.1"/>
</dbReference>
<keyword evidence="2" id="KW-1185">Reference proteome</keyword>
<dbReference type="KEGG" id="thf:MA03_01855"/>
<dbReference type="EMBL" id="CP009961">
    <property type="protein sequence ID" value="AKG39302.1"/>
    <property type="molecule type" value="Genomic_DNA"/>
</dbReference>
<dbReference type="Proteomes" id="UP000067434">
    <property type="component" value="Chromosome"/>
</dbReference>
<evidence type="ECO:0000313" key="1">
    <source>
        <dbReference type="EMBL" id="AKG39302.1"/>
    </source>
</evidence>
<dbReference type="PANTHER" id="PTHR43546:SF8">
    <property type="entry name" value="METALLO-BETA-LACTAMASE DOMAIN-CONTAINING PROTEIN"/>
    <property type="match status" value="1"/>
</dbReference>
<dbReference type="SUPFAM" id="SSF56281">
    <property type="entry name" value="Metallo-hydrolase/oxidoreductase"/>
    <property type="match status" value="1"/>
</dbReference>
<organism evidence="1 2">
    <name type="scientific">Infirmifilum uzonense</name>
    <dbReference type="NCBI Taxonomy" id="1550241"/>
    <lineage>
        <taxon>Archaea</taxon>
        <taxon>Thermoproteota</taxon>
        <taxon>Thermoprotei</taxon>
        <taxon>Thermofilales</taxon>
        <taxon>Thermofilaceae</taxon>
        <taxon>Infirmifilum</taxon>
    </lineage>
</organism>
<dbReference type="STRING" id="1550241.MA03_01855"/>
<dbReference type="InterPro" id="IPR036866">
    <property type="entry name" value="RibonucZ/Hydroxyglut_hydro"/>
</dbReference>
<sequence>MKSLRFGGVKVSRRGLAGVRLDYEGTSICIDVVQPERCDYALYTHDHPRHAPAEDWSRVVVSPFRGNRIAPGESIELSNGVLVEAVHAYNLGIQETVKHPRGFGAGYVLEFRSGPRIYHMGDTDLIEEILSVKNKPLDIMLVPVGGDGVMTPEEASEAVKTLRPSIAIPVHWEDISKARIFKRLTQPYTQVVLLEVDRV</sequence>
<dbReference type="Gene3D" id="3.60.15.10">
    <property type="entry name" value="Ribonuclease Z/Hydroxyacylglutathione hydrolase-like"/>
    <property type="match status" value="1"/>
</dbReference>
<name>A0A0F7FIP2_9CREN</name>
<dbReference type="HOGENOM" id="CLU_070010_0_1_2"/>